<protein>
    <submittedName>
        <fullName evidence="3">Alpha/beta hydrolase fold-containing protein</fullName>
    </submittedName>
</protein>
<sequence length="103" mass="11948">MIINMGAWYSTWKPCYHFLPKNQLVNIIQLQSGGKIEILTNQQQKEQTVLYQIHGGGFLMGLMNNYRSLAQKYKKNHNIDVASLDYRFYPQHVFPAALDDAVE</sequence>
<proteinExistence type="predicted"/>
<feature type="non-terminal residue" evidence="3">
    <location>
        <position position="103"/>
    </location>
</feature>
<dbReference type="InterPro" id="IPR013094">
    <property type="entry name" value="AB_hydrolase_3"/>
</dbReference>
<dbReference type="EMBL" id="GDID01002331">
    <property type="protein sequence ID" value="JAP94275.1"/>
    <property type="molecule type" value="Transcribed_RNA"/>
</dbReference>
<dbReference type="InterPro" id="IPR050300">
    <property type="entry name" value="GDXG_lipolytic_enzyme"/>
</dbReference>
<dbReference type="SUPFAM" id="SSF53474">
    <property type="entry name" value="alpha/beta-Hydrolases"/>
    <property type="match status" value="1"/>
</dbReference>
<dbReference type="GO" id="GO:0004806">
    <property type="term" value="F:triacylglycerol lipase activity"/>
    <property type="evidence" value="ECO:0007669"/>
    <property type="project" value="TreeGrafter"/>
</dbReference>
<dbReference type="PANTHER" id="PTHR48081">
    <property type="entry name" value="AB HYDROLASE SUPERFAMILY PROTEIN C4A8.06C"/>
    <property type="match status" value="1"/>
</dbReference>
<gene>
    <name evidence="3" type="ORF">TPC1_13140</name>
</gene>
<reference evidence="3" key="1">
    <citation type="submission" date="2015-07" db="EMBL/GenBank/DDBJ databases">
        <title>Adaptation to a free-living lifestyle via gene acquisitions in the diplomonad Trepomonas sp. PC1.</title>
        <authorList>
            <person name="Xu F."/>
            <person name="Jerlstrom-Hultqvist J."/>
            <person name="Kolisko M."/>
            <person name="Simpson A.G.B."/>
            <person name="Roger A.J."/>
            <person name="Svard S.G."/>
            <person name="Andersson J.O."/>
        </authorList>
    </citation>
    <scope>NUCLEOTIDE SEQUENCE</scope>
    <source>
        <strain evidence="3">PC1</strain>
    </source>
</reference>
<keyword evidence="1 3" id="KW-0378">Hydrolase</keyword>
<dbReference type="PANTHER" id="PTHR48081:SF30">
    <property type="entry name" value="ACETYL-HYDROLASE LIPR-RELATED"/>
    <property type="match status" value="1"/>
</dbReference>
<dbReference type="Pfam" id="PF07859">
    <property type="entry name" value="Abhydrolase_3"/>
    <property type="match status" value="1"/>
</dbReference>
<dbReference type="AlphaFoldDB" id="A0A146KF50"/>
<dbReference type="Gene3D" id="3.40.50.1820">
    <property type="entry name" value="alpha/beta hydrolase"/>
    <property type="match status" value="1"/>
</dbReference>
<name>A0A146KF50_9EUKA</name>
<evidence type="ECO:0000313" key="3">
    <source>
        <dbReference type="EMBL" id="JAP94275.1"/>
    </source>
</evidence>
<dbReference type="InterPro" id="IPR029058">
    <property type="entry name" value="AB_hydrolase_fold"/>
</dbReference>
<organism evidence="3">
    <name type="scientific">Trepomonas sp. PC1</name>
    <dbReference type="NCBI Taxonomy" id="1076344"/>
    <lineage>
        <taxon>Eukaryota</taxon>
        <taxon>Metamonada</taxon>
        <taxon>Diplomonadida</taxon>
        <taxon>Hexamitidae</taxon>
        <taxon>Hexamitinae</taxon>
        <taxon>Trepomonas</taxon>
    </lineage>
</organism>
<accession>A0A146KF50</accession>
<feature type="non-terminal residue" evidence="3">
    <location>
        <position position="1"/>
    </location>
</feature>
<feature type="domain" description="Alpha/beta hydrolase fold-3" evidence="2">
    <location>
        <begin position="52"/>
        <end position="102"/>
    </location>
</feature>
<evidence type="ECO:0000259" key="2">
    <source>
        <dbReference type="Pfam" id="PF07859"/>
    </source>
</evidence>
<evidence type="ECO:0000256" key="1">
    <source>
        <dbReference type="ARBA" id="ARBA00022801"/>
    </source>
</evidence>